<dbReference type="AlphaFoldDB" id="A0A9P4LR01"/>
<evidence type="ECO:0000256" key="2">
    <source>
        <dbReference type="ARBA" id="ARBA00023315"/>
    </source>
</evidence>
<dbReference type="GO" id="GO:0016747">
    <property type="term" value="F:acyltransferase activity, transferring groups other than amino-acyl groups"/>
    <property type="evidence" value="ECO:0007669"/>
    <property type="project" value="InterPro"/>
</dbReference>
<evidence type="ECO:0000256" key="3">
    <source>
        <dbReference type="ARBA" id="ARBA00038502"/>
    </source>
</evidence>
<protein>
    <submittedName>
        <fullName evidence="6">Acyl-CoA N-acyltransferase</fullName>
    </submittedName>
</protein>
<dbReference type="SUPFAM" id="SSF55729">
    <property type="entry name" value="Acyl-CoA N-acyltransferases (Nat)"/>
    <property type="match status" value="1"/>
</dbReference>
<name>A0A9P4LR01_9PLEO</name>
<feature type="region of interest" description="Disordered" evidence="4">
    <location>
        <begin position="1"/>
        <end position="28"/>
    </location>
</feature>
<evidence type="ECO:0000256" key="4">
    <source>
        <dbReference type="SAM" id="MobiDB-lite"/>
    </source>
</evidence>
<comment type="similarity">
    <text evidence="3">Belongs to the acetyltransferase family. RimJ subfamily.</text>
</comment>
<keyword evidence="1" id="KW-0808">Transferase</keyword>
<keyword evidence="2" id="KW-0012">Acyltransferase</keyword>
<feature type="domain" description="N-acetyltransferase" evidence="5">
    <location>
        <begin position="38"/>
        <end position="205"/>
    </location>
</feature>
<dbReference type="Proteomes" id="UP000799777">
    <property type="component" value="Unassembled WGS sequence"/>
</dbReference>
<dbReference type="InterPro" id="IPR051531">
    <property type="entry name" value="N-acetyltransferase"/>
</dbReference>
<dbReference type="PANTHER" id="PTHR43792">
    <property type="entry name" value="GNAT FAMILY, PUTATIVE (AFU_ORTHOLOGUE AFUA_3G00765)-RELATED-RELATED"/>
    <property type="match status" value="1"/>
</dbReference>
<organism evidence="6 7">
    <name type="scientific">Setomelanomma holmii</name>
    <dbReference type="NCBI Taxonomy" id="210430"/>
    <lineage>
        <taxon>Eukaryota</taxon>
        <taxon>Fungi</taxon>
        <taxon>Dikarya</taxon>
        <taxon>Ascomycota</taxon>
        <taxon>Pezizomycotina</taxon>
        <taxon>Dothideomycetes</taxon>
        <taxon>Pleosporomycetidae</taxon>
        <taxon>Pleosporales</taxon>
        <taxon>Pleosporineae</taxon>
        <taxon>Phaeosphaeriaceae</taxon>
        <taxon>Setomelanomma</taxon>
    </lineage>
</organism>
<evidence type="ECO:0000313" key="7">
    <source>
        <dbReference type="Proteomes" id="UP000799777"/>
    </source>
</evidence>
<dbReference type="InterPro" id="IPR016181">
    <property type="entry name" value="Acyl_CoA_acyltransferase"/>
</dbReference>
<evidence type="ECO:0000313" key="6">
    <source>
        <dbReference type="EMBL" id="KAF2033272.1"/>
    </source>
</evidence>
<accession>A0A9P4LR01</accession>
<dbReference type="Pfam" id="PF13302">
    <property type="entry name" value="Acetyltransf_3"/>
    <property type="match status" value="1"/>
</dbReference>
<evidence type="ECO:0000259" key="5">
    <source>
        <dbReference type="PROSITE" id="PS51186"/>
    </source>
</evidence>
<dbReference type="Gene3D" id="3.40.630.30">
    <property type="match status" value="1"/>
</dbReference>
<dbReference type="PANTHER" id="PTHR43792:SF8">
    <property type="entry name" value="[RIBOSOMAL PROTEIN US5]-ALANINE N-ACETYLTRANSFERASE"/>
    <property type="match status" value="1"/>
</dbReference>
<keyword evidence="7" id="KW-1185">Reference proteome</keyword>
<reference evidence="6" key="1">
    <citation type="journal article" date="2020" name="Stud. Mycol.">
        <title>101 Dothideomycetes genomes: a test case for predicting lifestyles and emergence of pathogens.</title>
        <authorList>
            <person name="Haridas S."/>
            <person name="Albert R."/>
            <person name="Binder M."/>
            <person name="Bloem J."/>
            <person name="Labutti K."/>
            <person name="Salamov A."/>
            <person name="Andreopoulos B."/>
            <person name="Baker S."/>
            <person name="Barry K."/>
            <person name="Bills G."/>
            <person name="Bluhm B."/>
            <person name="Cannon C."/>
            <person name="Castanera R."/>
            <person name="Culley D."/>
            <person name="Daum C."/>
            <person name="Ezra D."/>
            <person name="Gonzalez J."/>
            <person name="Henrissat B."/>
            <person name="Kuo A."/>
            <person name="Liang C."/>
            <person name="Lipzen A."/>
            <person name="Lutzoni F."/>
            <person name="Magnuson J."/>
            <person name="Mondo S."/>
            <person name="Nolan M."/>
            <person name="Ohm R."/>
            <person name="Pangilinan J."/>
            <person name="Park H.-J."/>
            <person name="Ramirez L."/>
            <person name="Alfaro M."/>
            <person name="Sun H."/>
            <person name="Tritt A."/>
            <person name="Yoshinaga Y."/>
            <person name="Zwiers L.-H."/>
            <person name="Turgeon B."/>
            <person name="Goodwin S."/>
            <person name="Spatafora J."/>
            <person name="Crous P."/>
            <person name="Grigoriev I."/>
        </authorList>
    </citation>
    <scope>NUCLEOTIDE SEQUENCE</scope>
    <source>
        <strain evidence="6">CBS 110217</strain>
    </source>
</reference>
<dbReference type="PROSITE" id="PS51186">
    <property type="entry name" value="GNAT"/>
    <property type="match status" value="1"/>
</dbReference>
<sequence length="215" mass="23863">MAQQSTPAHPANVEAQIQTSPVSKDDPIPAPIVKTARLVIRALHPQDAESMSINGNSPGIARYMSFTFPNPYTITHGETWIAQNLMPRPNNFGICESSSPDVVIGGIGLKPGANVYSHTAEVGFWVGEKYWGEGYTTEALEGFVKWSFESWRNKDSQKLERIFGFVYSANVASMRCFEKCGFAKEGVMKAHAKKHGEFIDIHIFGLPKVDWEGRQ</sequence>
<dbReference type="OrthoDB" id="630895at2759"/>
<dbReference type="EMBL" id="ML978167">
    <property type="protein sequence ID" value="KAF2033272.1"/>
    <property type="molecule type" value="Genomic_DNA"/>
</dbReference>
<dbReference type="InterPro" id="IPR000182">
    <property type="entry name" value="GNAT_dom"/>
</dbReference>
<gene>
    <name evidence="6" type="ORF">EK21DRAFT_109071</name>
</gene>
<comment type="caution">
    <text evidence="6">The sequence shown here is derived from an EMBL/GenBank/DDBJ whole genome shotgun (WGS) entry which is preliminary data.</text>
</comment>
<evidence type="ECO:0000256" key="1">
    <source>
        <dbReference type="ARBA" id="ARBA00022679"/>
    </source>
</evidence>
<proteinExistence type="inferred from homology"/>